<dbReference type="Gene3D" id="2.10.260.10">
    <property type="match status" value="1"/>
</dbReference>
<comment type="caution">
    <text evidence="2">The sequence shown here is derived from an EMBL/GenBank/DDBJ whole genome shotgun (WGS) entry which is preliminary data.</text>
</comment>
<evidence type="ECO:0000256" key="1">
    <source>
        <dbReference type="SAM" id="MobiDB-lite"/>
    </source>
</evidence>
<dbReference type="InterPro" id="IPR047976">
    <property type="entry name" value="Anti_VapB2-like"/>
</dbReference>
<keyword evidence="3" id="KW-1185">Reference proteome</keyword>
<dbReference type="PANTHER" id="PTHR37550:SF3">
    <property type="entry name" value="ANTITOXIN VAPB1"/>
    <property type="match status" value="1"/>
</dbReference>
<dbReference type="RefSeq" id="WP_141286516.1">
    <property type="nucleotide sequence ID" value="NZ_BAAAEW010000006.1"/>
</dbReference>
<feature type="region of interest" description="Disordered" evidence="1">
    <location>
        <begin position="1"/>
        <end position="20"/>
    </location>
</feature>
<dbReference type="NCBIfam" id="NF040493">
    <property type="entry name" value="TA_anti_VapB"/>
    <property type="match status" value="1"/>
</dbReference>
<accession>A0ABP3V175</accession>
<reference evidence="3" key="1">
    <citation type="journal article" date="2019" name="Int. J. Syst. Evol. Microbiol.">
        <title>The Global Catalogue of Microorganisms (GCM) 10K type strain sequencing project: providing services to taxonomists for standard genome sequencing and annotation.</title>
        <authorList>
            <consortium name="The Broad Institute Genomics Platform"/>
            <consortium name="The Broad Institute Genome Sequencing Center for Infectious Disease"/>
            <person name="Wu L."/>
            <person name="Ma J."/>
        </authorList>
    </citation>
    <scope>NUCLEOTIDE SEQUENCE [LARGE SCALE GENOMIC DNA]</scope>
    <source>
        <strain evidence="3">JCM 15503</strain>
    </source>
</reference>
<dbReference type="Proteomes" id="UP001500279">
    <property type="component" value="Unassembled WGS sequence"/>
</dbReference>
<organism evidence="2 3">
    <name type="scientific">Ideonella azotifigens</name>
    <dbReference type="NCBI Taxonomy" id="513160"/>
    <lineage>
        <taxon>Bacteria</taxon>
        <taxon>Pseudomonadati</taxon>
        <taxon>Pseudomonadota</taxon>
        <taxon>Betaproteobacteria</taxon>
        <taxon>Burkholderiales</taxon>
        <taxon>Sphaerotilaceae</taxon>
        <taxon>Ideonella</taxon>
    </lineage>
</organism>
<dbReference type="EMBL" id="BAAAEW010000006">
    <property type="protein sequence ID" value="GAA0746402.1"/>
    <property type="molecule type" value="Genomic_DNA"/>
</dbReference>
<evidence type="ECO:0000313" key="3">
    <source>
        <dbReference type="Proteomes" id="UP001500279"/>
    </source>
</evidence>
<proteinExistence type="predicted"/>
<sequence>MAQRQTPDPRPTARVGWNNRSQTVTMPLDFRFPESVQEVFIRREGESVILTPRPSDWSGFFALGLKASPDFMATDERMPVQERSF</sequence>
<evidence type="ECO:0008006" key="4">
    <source>
        <dbReference type="Google" id="ProtNLM"/>
    </source>
</evidence>
<dbReference type="SUPFAM" id="SSF89447">
    <property type="entry name" value="AbrB/MazE/MraZ-like"/>
    <property type="match status" value="1"/>
</dbReference>
<dbReference type="PANTHER" id="PTHR37550">
    <property type="entry name" value="ANTITOXIN VAPB1"/>
    <property type="match status" value="1"/>
</dbReference>
<name>A0ABP3V175_9BURK</name>
<dbReference type="InterPro" id="IPR037914">
    <property type="entry name" value="SpoVT-AbrB_sf"/>
</dbReference>
<dbReference type="InterPro" id="IPR051734">
    <property type="entry name" value="VapB_TA_antitoxins"/>
</dbReference>
<evidence type="ECO:0000313" key="2">
    <source>
        <dbReference type="EMBL" id="GAA0746402.1"/>
    </source>
</evidence>
<gene>
    <name evidence="2" type="ORF">GCM10009107_13870</name>
</gene>
<protein>
    <recommendedName>
        <fullName evidence="4">AbrB/MazE/SpoVT family DNA-binding domain-containing protein</fullName>
    </recommendedName>
</protein>